<protein>
    <recommendedName>
        <fullName evidence="2">F-box domain-containing protein</fullName>
    </recommendedName>
</protein>
<name>A0AAV9XH75_9PEZI</name>
<feature type="region of interest" description="Disordered" evidence="1">
    <location>
        <begin position="1"/>
        <end position="40"/>
    </location>
</feature>
<evidence type="ECO:0000259" key="2">
    <source>
        <dbReference type="PROSITE" id="PS50181"/>
    </source>
</evidence>
<feature type="domain" description="F-box" evidence="2">
    <location>
        <begin position="37"/>
        <end position="73"/>
    </location>
</feature>
<feature type="compositionally biased region" description="Basic residues" evidence="1">
    <location>
        <begin position="24"/>
        <end position="36"/>
    </location>
</feature>
<keyword evidence="4" id="KW-1185">Reference proteome</keyword>
<gene>
    <name evidence="3" type="ORF">TWF694_007261</name>
</gene>
<dbReference type="PROSITE" id="PS50181">
    <property type="entry name" value="FBOX"/>
    <property type="match status" value="1"/>
</dbReference>
<dbReference type="Gene3D" id="1.20.1280.50">
    <property type="match status" value="1"/>
</dbReference>
<dbReference type="SMART" id="SM00256">
    <property type="entry name" value="FBOX"/>
    <property type="match status" value="1"/>
</dbReference>
<evidence type="ECO:0000313" key="4">
    <source>
        <dbReference type="Proteomes" id="UP001365542"/>
    </source>
</evidence>
<dbReference type="SUPFAM" id="SSF81383">
    <property type="entry name" value="F-box domain"/>
    <property type="match status" value="1"/>
</dbReference>
<organism evidence="3 4">
    <name type="scientific">Orbilia ellipsospora</name>
    <dbReference type="NCBI Taxonomy" id="2528407"/>
    <lineage>
        <taxon>Eukaryota</taxon>
        <taxon>Fungi</taxon>
        <taxon>Dikarya</taxon>
        <taxon>Ascomycota</taxon>
        <taxon>Pezizomycotina</taxon>
        <taxon>Orbiliomycetes</taxon>
        <taxon>Orbiliales</taxon>
        <taxon>Orbiliaceae</taxon>
        <taxon>Orbilia</taxon>
    </lineage>
</organism>
<evidence type="ECO:0000256" key="1">
    <source>
        <dbReference type="SAM" id="MobiDB-lite"/>
    </source>
</evidence>
<dbReference type="EMBL" id="JAVHJO010000003">
    <property type="protein sequence ID" value="KAK6541450.1"/>
    <property type="molecule type" value="Genomic_DNA"/>
</dbReference>
<dbReference type="AlphaFoldDB" id="A0AAV9XH75"/>
<dbReference type="InterPro" id="IPR036047">
    <property type="entry name" value="F-box-like_dom_sf"/>
</dbReference>
<dbReference type="Proteomes" id="UP001365542">
    <property type="component" value="Unassembled WGS sequence"/>
</dbReference>
<reference evidence="3 4" key="1">
    <citation type="submission" date="2019-10" db="EMBL/GenBank/DDBJ databases">
        <authorList>
            <person name="Palmer J.M."/>
        </authorList>
    </citation>
    <scope>NUCLEOTIDE SEQUENCE [LARGE SCALE GENOMIC DNA]</scope>
    <source>
        <strain evidence="3 4">TWF694</strain>
    </source>
</reference>
<proteinExistence type="predicted"/>
<sequence>MGRASSKRKANVNDAISSPEPSKKRVKTLRASKKNAPHPFSELPHELQLRILSFCDKKSLAAMSMVSQHWREMSLLVIWETQPVGAIMKNFTQLDKHEDLRLAIRHLKVSTDCAPNATRMRTVASRLAARLPKNRFPGLREFTIDYHKSSTDPYIQIINLLAAHKPKNLKSLNINTIVKWTRSGITMDPEQKNIVYPTGLTTIRISCGYWNHQVEWDPLLAFDANKDTLTTAKLDVRGFLDHFSLKPCPNVRSLTIRQDYHDQKMAERTPIKFPNVEELFLDAPQFGGMLPHNSKERILQAFLPWRALSKVRYIKITYLELMRGLSRAPFKPKNAIMDTTKFLVEKWIENGMMPQLEKVECFSTRRIYTPVRPSRPRGAKIITLETNHSFDMSIQVDPSEPGKRVVNFGKILNLAT</sequence>
<dbReference type="Pfam" id="PF00646">
    <property type="entry name" value="F-box"/>
    <property type="match status" value="1"/>
</dbReference>
<comment type="caution">
    <text evidence="3">The sequence shown here is derived from an EMBL/GenBank/DDBJ whole genome shotgun (WGS) entry which is preliminary data.</text>
</comment>
<accession>A0AAV9XH75</accession>
<evidence type="ECO:0000313" key="3">
    <source>
        <dbReference type="EMBL" id="KAK6541450.1"/>
    </source>
</evidence>
<dbReference type="InterPro" id="IPR001810">
    <property type="entry name" value="F-box_dom"/>
</dbReference>
<feature type="compositionally biased region" description="Basic residues" evidence="1">
    <location>
        <begin position="1"/>
        <end position="10"/>
    </location>
</feature>